<sequence>MNKRTTSDAITADEINEVQTVFNQIEATVDQCYVDKNTFEIEKKELKLENERLLEHIICQDVVNIVMHVDVKFDNVLHVPNTFLDDNIALDMMKMENDRLMELLVSQDLVHTVVNSLAVINNYKSMERSYIKEYDKNLKLTAELSQINELSDACSRLKQQCISLELEL</sequence>
<dbReference type="AlphaFoldDB" id="A0A6L2NDX7"/>
<feature type="coiled-coil region" evidence="1">
    <location>
        <begin position="140"/>
        <end position="167"/>
    </location>
</feature>
<gene>
    <name evidence="2" type="ORF">Tci_054813</name>
</gene>
<evidence type="ECO:0000256" key="1">
    <source>
        <dbReference type="SAM" id="Coils"/>
    </source>
</evidence>
<accession>A0A6L2NDX7</accession>
<evidence type="ECO:0008006" key="3">
    <source>
        <dbReference type="Google" id="ProtNLM"/>
    </source>
</evidence>
<keyword evidence="1" id="KW-0175">Coiled coil</keyword>
<reference evidence="2" key="1">
    <citation type="journal article" date="2019" name="Sci. Rep.">
        <title>Draft genome of Tanacetum cinerariifolium, the natural source of mosquito coil.</title>
        <authorList>
            <person name="Yamashiro T."/>
            <person name="Shiraishi A."/>
            <person name="Satake H."/>
            <person name="Nakayama K."/>
        </authorList>
    </citation>
    <scope>NUCLEOTIDE SEQUENCE</scope>
</reference>
<comment type="caution">
    <text evidence="2">The sequence shown here is derived from an EMBL/GenBank/DDBJ whole genome shotgun (WGS) entry which is preliminary data.</text>
</comment>
<name>A0A6L2NDX7_TANCI</name>
<proteinExistence type="predicted"/>
<organism evidence="2">
    <name type="scientific">Tanacetum cinerariifolium</name>
    <name type="common">Dalmatian daisy</name>
    <name type="synonym">Chrysanthemum cinerariifolium</name>
    <dbReference type="NCBI Taxonomy" id="118510"/>
    <lineage>
        <taxon>Eukaryota</taxon>
        <taxon>Viridiplantae</taxon>
        <taxon>Streptophyta</taxon>
        <taxon>Embryophyta</taxon>
        <taxon>Tracheophyta</taxon>
        <taxon>Spermatophyta</taxon>
        <taxon>Magnoliopsida</taxon>
        <taxon>eudicotyledons</taxon>
        <taxon>Gunneridae</taxon>
        <taxon>Pentapetalae</taxon>
        <taxon>asterids</taxon>
        <taxon>campanulids</taxon>
        <taxon>Asterales</taxon>
        <taxon>Asteraceae</taxon>
        <taxon>Asteroideae</taxon>
        <taxon>Anthemideae</taxon>
        <taxon>Anthemidinae</taxon>
        <taxon>Tanacetum</taxon>
    </lineage>
</organism>
<protein>
    <recommendedName>
        <fullName evidence="3">Integrase, catalytic region, zinc finger, CCHC-type, peptidase aspartic, catalytic</fullName>
    </recommendedName>
</protein>
<dbReference type="EMBL" id="BKCJ010008559">
    <property type="protein sequence ID" value="GEU82835.1"/>
    <property type="molecule type" value="Genomic_DNA"/>
</dbReference>
<evidence type="ECO:0000313" key="2">
    <source>
        <dbReference type="EMBL" id="GEU82835.1"/>
    </source>
</evidence>